<dbReference type="EMBL" id="JBHUIR010000051">
    <property type="protein sequence ID" value="MFD2260704.1"/>
    <property type="molecule type" value="Genomic_DNA"/>
</dbReference>
<evidence type="ECO:0000256" key="11">
    <source>
        <dbReference type="ARBA" id="ARBA00031945"/>
    </source>
</evidence>
<proteinExistence type="inferred from homology"/>
<sequence>MNYRRFFSEAIDQLHAEKRYRVFADLERIVGRFPRAIWRGPHGAREITVWCSNDYLGMGQHPVVIEAMQRAAGGMGAGAGGTRNISGTHHPIVELEAELADLHGKEAGLVFTSGFVSNEAAISTIARLLPNCLILSDELNHASMIEGVRRSGAEKKIFRHNDLAHLESLLQAAGPERAKLIVFESVYSMDGDIAPIAGIADLAEKYNAMTYIDEVHAVGMYGARGGGITEREGLAHRIDVIEGTLAKGFGVIGGYITGSADVIDAVRSYAPGFIFTTALPPAIAAAATASIRHLKKSSAEREAHQRQAQRTKEVLSAAGLPVMPSETHIVPVLVGDPELCKMASDRLLEKHDIYIQPINYPTVPRGTERLRITPTPYHDDALIENLRDALLETWEALGLRFKGEEEPVTAASADVIPLVVSKSGG</sequence>
<keyword evidence="18" id="KW-1185">Reference proteome</keyword>
<dbReference type="SUPFAM" id="SSF53383">
    <property type="entry name" value="PLP-dependent transferases"/>
    <property type="match status" value="1"/>
</dbReference>
<protein>
    <recommendedName>
        <fullName evidence="5 15">5-aminolevulinate synthase</fullName>
        <ecNumber evidence="5 15">2.3.1.37</ecNumber>
    </recommendedName>
    <alternativeName>
        <fullName evidence="10 15">5-aminolevulinic acid synthase</fullName>
    </alternativeName>
    <alternativeName>
        <fullName evidence="11 15">Delta-ALA synthase</fullName>
    </alternativeName>
    <alternativeName>
        <fullName evidence="12 15">Delta-aminolevulinate synthase</fullName>
    </alternativeName>
</protein>
<comment type="cofactor">
    <cofactor evidence="1 14">
        <name>pyridoxal 5'-phosphate</name>
        <dbReference type="ChEBI" id="CHEBI:597326"/>
    </cofactor>
</comment>
<dbReference type="InterPro" id="IPR015424">
    <property type="entry name" value="PyrdxlP-dep_Trfase"/>
</dbReference>
<dbReference type="Pfam" id="PF00155">
    <property type="entry name" value="Aminotran_1_2"/>
    <property type="match status" value="1"/>
</dbReference>
<dbReference type="Gene3D" id="3.40.640.10">
    <property type="entry name" value="Type I PLP-dependent aspartate aminotransferase-like (Major domain)"/>
    <property type="match status" value="1"/>
</dbReference>
<dbReference type="InterPro" id="IPR010961">
    <property type="entry name" value="4pyrrol_synth_NH2levulA_synth"/>
</dbReference>
<evidence type="ECO:0000256" key="12">
    <source>
        <dbReference type="ARBA" id="ARBA00032773"/>
    </source>
</evidence>
<accession>A0ABW5DIE9</accession>
<dbReference type="GO" id="GO:0003870">
    <property type="term" value="F:5-aminolevulinate synthase activity"/>
    <property type="evidence" value="ECO:0007669"/>
    <property type="project" value="UniProtKB-EC"/>
</dbReference>
<comment type="caution">
    <text evidence="17">The sequence shown here is derived from an EMBL/GenBank/DDBJ whole genome shotgun (WGS) entry which is preliminary data.</text>
</comment>
<dbReference type="InterPro" id="IPR015421">
    <property type="entry name" value="PyrdxlP-dep_Trfase_major"/>
</dbReference>
<evidence type="ECO:0000256" key="2">
    <source>
        <dbReference type="ARBA" id="ARBA00005029"/>
    </source>
</evidence>
<evidence type="ECO:0000256" key="1">
    <source>
        <dbReference type="ARBA" id="ARBA00001933"/>
    </source>
</evidence>
<evidence type="ECO:0000256" key="5">
    <source>
        <dbReference type="ARBA" id="ARBA00013257"/>
    </source>
</evidence>
<comment type="similarity">
    <text evidence="3 14">Belongs to the class-II pyridoxal-phosphate-dependent aminotransferase family.</text>
</comment>
<comment type="catalytic activity">
    <reaction evidence="13 15">
        <text>succinyl-CoA + glycine + H(+) = 5-aminolevulinate + CO2 + CoA</text>
        <dbReference type="Rhea" id="RHEA:12921"/>
        <dbReference type="ChEBI" id="CHEBI:15378"/>
        <dbReference type="ChEBI" id="CHEBI:16526"/>
        <dbReference type="ChEBI" id="CHEBI:57287"/>
        <dbReference type="ChEBI" id="CHEBI:57292"/>
        <dbReference type="ChEBI" id="CHEBI:57305"/>
        <dbReference type="ChEBI" id="CHEBI:356416"/>
        <dbReference type="EC" id="2.3.1.37"/>
    </reaction>
</comment>
<name>A0ABW5DIE9_9HYPH</name>
<evidence type="ECO:0000259" key="16">
    <source>
        <dbReference type="Pfam" id="PF00155"/>
    </source>
</evidence>
<keyword evidence="7 14" id="KW-0663">Pyridoxal phosphate</keyword>
<comment type="pathway">
    <text evidence="2 15">Porphyrin-containing compound metabolism; protoporphyrin-IX biosynthesis; 5-aminolevulinate from glycine: step 1/1.</text>
</comment>
<feature type="domain" description="Aminotransferase class I/classII large" evidence="16">
    <location>
        <begin position="46"/>
        <end position="390"/>
    </location>
</feature>
<keyword evidence="9 15" id="KW-0012">Acyltransferase</keyword>
<evidence type="ECO:0000313" key="17">
    <source>
        <dbReference type="EMBL" id="MFD2260704.1"/>
    </source>
</evidence>
<comment type="subunit">
    <text evidence="4">Homodimer.</text>
</comment>
<dbReference type="CDD" id="cd06454">
    <property type="entry name" value="KBL_like"/>
    <property type="match status" value="1"/>
</dbReference>
<evidence type="ECO:0000256" key="7">
    <source>
        <dbReference type="ARBA" id="ARBA00022898"/>
    </source>
</evidence>
<dbReference type="NCBIfam" id="TIGR01821">
    <property type="entry name" value="5aminolev_synth"/>
    <property type="match status" value="1"/>
</dbReference>
<evidence type="ECO:0000256" key="9">
    <source>
        <dbReference type="ARBA" id="ARBA00023315"/>
    </source>
</evidence>
<evidence type="ECO:0000256" key="15">
    <source>
        <dbReference type="RuleBase" id="RU910713"/>
    </source>
</evidence>
<dbReference type="Gene3D" id="3.90.1150.10">
    <property type="entry name" value="Aspartate Aminotransferase, domain 1"/>
    <property type="match status" value="1"/>
</dbReference>
<dbReference type="Proteomes" id="UP001597373">
    <property type="component" value="Unassembled WGS sequence"/>
</dbReference>
<evidence type="ECO:0000256" key="13">
    <source>
        <dbReference type="ARBA" id="ARBA00047654"/>
    </source>
</evidence>
<evidence type="ECO:0000256" key="6">
    <source>
        <dbReference type="ARBA" id="ARBA00022679"/>
    </source>
</evidence>
<dbReference type="PANTHER" id="PTHR13693:SF102">
    <property type="entry name" value="2-AMINO-3-KETOBUTYRATE COENZYME A LIGASE, MITOCHONDRIAL"/>
    <property type="match status" value="1"/>
</dbReference>
<dbReference type="PROSITE" id="PS00599">
    <property type="entry name" value="AA_TRANSFER_CLASS_2"/>
    <property type="match status" value="1"/>
</dbReference>
<keyword evidence="6 15" id="KW-0808">Transferase</keyword>
<evidence type="ECO:0000256" key="10">
    <source>
        <dbReference type="ARBA" id="ARBA00031691"/>
    </source>
</evidence>
<dbReference type="InterPro" id="IPR050087">
    <property type="entry name" value="AON_synthase_class-II"/>
</dbReference>
<dbReference type="EC" id="2.3.1.37" evidence="5 15"/>
<dbReference type="InterPro" id="IPR015422">
    <property type="entry name" value="PyrdxlP-dep_Trfase_small"/>
</dbReference>
<dbReference type="PANTHER" id="PTHR13693">
    <property type="entry name" value="CLASS II AMINOTRANSFERASE/8-AMINO-7-OXONONANOATE SYNTHASE"/>
    <property type="match status" value="1"/>
</dbReference>
<dbReference type="RefSeq" id="WP_345099905.1">
    <property type="nucleotide sequence ID" value="NZ_BAABGS010000072.1"/>
</dbReference>
<evidence type="ECO:0000313" key="18">
    <source>
        <dbReference type="Proteomes" id="UP001597373"/>
    </source>
</evidence>
<dbReference type="InterPro" id="IPR001917">
    <property type="entry name" value="Aminotrans_II_pyridoxalP_BS"/>
</dbReference>
<evidence type="ECO:0000256" key="8">
    <source>
        <dbReference type="ARBA" id="ARBA00023133"/>
    </source>
</evidence>
<gene>
    <name evidence="17" type="primary">hemA</name>
    <name evidence="17" type="ORF">ACFSMZ_13165</name>
</gene>
<dbReference type="InterPro" id="IPR004839">
    <property type="entry name" value="Aminotransferase_I/II_large"/>
</dbReference>
<evidence type="ECO:0000256" key="14">
    <source>
        <dbReference type="RuleBase" id="RU003693"/>
    </source>
</evidence>
<evidence type="ECO:0000256" key="4">
    <source>
        <dbReference type="ARBA" id="ARBA00011738"/>
    </source>
</evidence>
<keyword evidence="8 15" id="KW-0350">Heme biosynthesis</keyword>
<evidence type="ECO:0000256" key="3">
    <source>
        <dbReference type="ARBA" id="ARBA00008392"/>
    </source>
</evidence>
<organism evidence="17 18">
    <name type="scientific">Chelativorans composti</name>
    <dbReference type="NCBI Taxonomy" id="768533"/>
    <lineage>
        <taxon>Bacteria</taxon>
        <taxon>Pseudomonadati</taxon>
        <taxon>Pseudomonadota</taxon>
        <taxon>Alphaproteobacteria</taxon>
        <taxon>Hyphomicrobiales</taxon>
        <taxon>Phyllobacteriaceae</taxon>
        <taxon>Chelativorans</taxon>
    </lineage>
</organism>
<reference evidence="18" key="1">
    <citation type="journal article" date="2019" name="Int. J. Syst. Evol. Microbiol.">
        <title>The Global Catalogue of Microorganisms (GCM) 10K type strain sequencing project: providing services to taxonomists for standard genome sequencing and annotation.</title>
        <authorList>
            <consortium name="The Broad Institute Genomics Platform"/>
            <consortium name="The Broad Institute Genome Sequencing Center for Infectious Disease"/>
            <person name="Wu L."/>
            <person name="Ma J."/>
        </authorList>
    </citation>
    <scope>NUCLEOTIDE SEQUENCE [LARGE SCALE GENOMIC DNA]</scope>
    <source>
        <strain evidence="18">KCTC 23707</strain>
    </source>
</reference>